<evidence type="ECO:0000313" key="6">
    <source>
        <dbReference type="Proteomes" id="UP001057455"/>
    </source>
</evidence>
<dbReference type="GO" id="GO:0005737">
    <property type="term" value="C:cytoplasm"/>
    <property type="evidence" value="ECO:0007669"/>
    <property type="project" value="TreeGrafter"/>
</dbReference>
<comment type="caution">
    <text evidence="5">The sequence shown here is derived from an EMBL/GenBank/DDBJ whole genome shotgun (WGS) entry which is preliminary data.</text>
</comment>
<dbReference type="Gene3D" id="1.10.287.370">
    <property type="match status" value="1"/>
</dbReference>
<protein>
    <recommendedName>
        <fullName evidence="3">Prefoldin subunit 4</fullName>
    </recommendedName>
</protein>
<comment type="similarity">
    <text evidence="1 3">Belongs to the prefoldin subunit beta family.</text>
</comment>
<comment type="subunit">
    <text evidence="3">Heterohexamer of two PFD-alpha type and four PFD-beta type subunits.</text>
</comment>
<sequence>MATKVDYEISEEDQSNIVQFSRVFNKKNQTETQLKILKEQVQNLNDAEEEVMINMDTSYLKIGDCFLRVEEAELSNYLDKQKNEIAEEIDKLEGSLEELTKKATELKAMLYAKLGNRINLEG</sequence>
<reference evidence="5" key="1">
    <citation type="submission" date="2019-12" db="EMBL/GenBank/DDBJ databases">
        <title>Genome sequence of Babesia ovis.</title>
        <authorList>
            <person name="Yamagishi J."/>
            <person name="Sevinc F."/>
            <person name="Xuan X."/>
        </authorList>
    </citation>
    <scope>NUCLEOTIDE SEQUENCE</scope>
    <source>
        <strain evidence="5">Selcuk</strain>
    </source>
</reference>
<evidence type="ECO:0000313" key="5">
    <source>
        <dbReference type="EMBL" id="GFE52932.1"/>
    </source>
</evidence>
<comment type="function">
    <text evidence="3">Binds specifically to cytosolic chaperonin (c-CPN) and transfers target proteins to it. Binds to nascent polypeptide chain and promotes folding in an environment in which there are many competing pathways for nonnative proteins.</text>
</comment>
<feature type="coiled-coil region" evidence="4">
    <location>
        <begin position="78"/>
        <end position="109"/>
    </location>
</feature>
<feature type="coiled-coil region" evidence="4">
    <location>
        <begin position="27"/>
        <end position="54"/>
    </location>
</feature>
<keyword evidence="4" id="KW-0175">Coiled coil</keyword>
<keyword evidence="6" id="KW-1185">Reference proteome</keyword>
<dbReference type="OrthoDB" id="10250441at2759"/>
<gene>
    <name evidence="5" type="ORF">BaOVIS_003360</name>
</gene>
<dbReference type="GO" id="GO:0016272">
    <property type="term" value="C:prefoldin complex"/>
    <property type="evidence" value="ECO:0007669"/>
    <property type="project" value="UniProtKB-UniRule"/>
</dbReference>
<dbReference type="AlphaFoldDB" id="A0A9W5WU73"/>
<dbReference type="EMBL" id="BLIY01000003">
    <property type="protein sequence ID" value="GFE52932.1"/>
    <property type="molecule type" value="Genomic_DNA"/>
</dbReference>
<evidence type="ECO:0000256" key="4">
    <source>
        <dbReference type="SAM" id="Coils"/>
    </source>
</evidence>
<name>A0A9W5WU73_BABOV</name>
<dbReference type="InterPro" id="IPR002777">
    <property type="entry name" value="PFD_beta-like"/>
</dbReference>
<dbReference type="GO" id="GO:0006457">
    <property type="term" value="P:protein folding"/>
    <property type="evidence" value="ECO:0007669"/>
    <property type="project" value="UniProtKB-UniRule"/>
</dbReference>
<dbReference type="Pfam" id="PF01920">
    <property type="entry name" value="Prefoldin_2"/>
    <property type="match status" value="1"/>
</dbReference>
<organism evidence="5 6">
    <name type="scientific">Babesia ovis</name>
    <dbReference type="NCBI Taxonomy" id="5869"/>
    <lineage>
        <taxon>Eukaryota</taxon>
        <taxon>Sar</taxon>
        <taxon>Alveolata</taxon>
        <taxon>Apicomplexa</taxon>
        <taxon>Aconoidasida</taxon>
        <taxon>Piroplasmida</taxon>
        <taxon>Babesiidae</taxon>
        <taxon>Babesia</taxon>
    </lineage>
</organism>
<keyword evidence="2 3" id="KW-0143">Chaperone</keyword>
<evidence type="ECO:0000256" key="1">
    <source>
        <dbReference type="ARBA" id="ARBA00008045"/>
    </source>
</evidence>
<dbReference type="GO" id="GO:0051082">
    <property type="term" value="F:unfolded protein binding"/>
    <property type="evidence" value="ECO:0007669"/>
    <property type="project" value="InterPro"/>
</dbReference>
<dbReference type="PIRSF" id="PIRSF016477">
    <property type="entry name" value="Prefoldin_subunit_4"/>
    <property type="match status" value="1"/>
</dbReference>
<accession>A0A9W5WU73</accession>
<dbReference type="PANTHER" id="PTHR21100:SF9">
    <property type="entry name" value="PREFOLDIN SUBUNIT 4"/>
    <property type="match status" value="1"/>
</dbReference>
<dbReference type="Proteomes" id="UP001057455">
    <property type="component" value="Unassembled WGS sequence"/>
</dbReference>
<evidence type="ECO:0000256" key="3">
    <source>
        <dbReference type="PIRNR" id="PIRNR016477"/>
    </source>
</evidence>
<dbReference type="PANTHER" id="PTHR21100">
    <property type="entry name" value="PREFOLDIN SUBUNIT 4"/>
    <property type="match status" value="1"/>
</dbReference>
<dbReference type="SUPFAM" id="SSF46579">
    <property type="entry name" value="Prefoldin"/>
    <property type="match status" value="1"/>
</dbReference>
<evidence type="ECO:0000256" key="2">
    <source>
        <dbReference type="ARBA" id="ARBA00023186"/>
    </source>
</evidence>
<dbReference type="InterPro" id="IPR016661">
    <property type="entry name" value="PFDN4"/>
</dbReference>
<proteinExistence type="inferred from homology"/>
<dbReference type="InterPro" id="IPR009053">
    <property type="entry name" value="Prefoldin"/>
</dbReference>